<organism evidence="18 19">
    <name type="scientific">Tistrella mobilis</name>
    <dbReference type="NCBI Taxonomy" id="171437"/>
    <lineage>
        <taxon>Bacteria</taxon>
        <taxon>Pseudomonadati</taxon>
        <taxon>Pseudomonadota</taxon>
        <taxon>Alphaproteobacteria</taxon>
        <taxon>Geminicoccales</taxon>
        <taxon>Geminicoccaceae</taxon>
        <taxon>Tistrella</taxon>
    </lineage>
</organism>
<evidence type="ECO:0000313" key="20">
    <source>
        <dbReference type="Proteomes" id="UP000257706"/>
    </source>
</evidence>
<evidence type="ECO:0000256" key="3">
    <source>
        <dbReference type="ARBA" id="ARBA00004141"/>
    </source>
</evidence>
<dbReference type="GO" id="GO:0046872">
    <property type="term" value="F:metal ion binding"/>
    <property type="evidence" value="ECO:0007669"/>
    <property type="project" value="UniProtKB-KW"/>
</dbReference>
<dbReference type="InterPro" id="IPR034804">
    <property type="entry name" value="SQR/QFR_C/D"/>
</dbReference>
<evidence type="ECO:0000256" key="4">
    <source>
        <dbReference type="ARBA" id="ARBA00005163"/>
    </source>
</evidence>
<dbReference type="GO" id="GO:0016020">
    <property type="term" value="C:membrane"/>
    <property type="evidence" value="ECO:0007669"/>
    <property type="project" value="UniProtKB-SubCell"/>
</dbReference>
<dbReference type="UniPathway" id="UPA00223"/>
<dbReference type="OMA" id="MKLGMQV"/>
<feature type="transmembrane region" description="Helical" evidence="16">
    <location>
        <begin position="98"/>
        <end position="124"/>
    </location>
</feature>
<evidence type="ECO:0000256" key="15">
    <source>
        <dbReference type="ARBA" id="ARBA00023136"/>
    </source>
</evidence>
<dbReference type="Proteomes" id="UP000075787">
    <property type="component" value="Unassembled WGS sequence"/>
</dbReference>
<dbReference type="NCBIfam" id="TIGR02968">
    <property type="entry name" value="succ_dehyd_anc"/>
    <property type="match status" value="1"/>
</dbReference>
<comment type="caution">
    <text evidence="18">The sequence shown here is derived from an EMBL/GenBank/DDBJ whole genome shotgun (WGS) entry which is preliminary data.</text>
</comment>
<evidence type="ECO:0000256" key="6">
    <source>
        <dbReference type="ARBA" id="ARBA00019425"/>
    </source>
</evidence>
<dbReference type="Gene3D" id="1.20.1300.10">
    <property type="entry name" value="Fumarate reductase/succinate dehydrogenase, transmembrane subunit"/>
    <property type="match status" value="1"/>
</dbReference>
<evidence type="ECO:0000256" key="8">
    <source>
        <dbReference type="ARBA" id="ARBA00022532"/>
    </source>
</evidence>
<evidence type="ECO:0000256" key="7">
    <source>
        <dbReference type="ARBA" id="ARBA00022448"/>
    </source>
</evidence>
<comment type="function">
    <text evidence="2">Membrane-anchoring subunit of succinate dehydrogenase (SDH).</text>
</comment>
<sequence>MSLRNPLARVRGLGSAKEGVQHWWLQRVTAMAMVPLTLWFVISVIAHLGAGRLEMVDWMSSPVSAALMIAFLVSLFWHAKLGLQVVIEDYVHNEACKIASLTAMTFAVVIVGIACVVSVLKLAFGG</sequence>
<keyword evidence="15 16" id="KW-0472">Membrane</keyword>
<name>A0A162JJ21_9PROT</name>
<dbReference type="RefSeq" id="WP_014746789.1">
    <property type="nucleotide sequence ID" value="NZ_CP121013.1"/>
</dbReference>
<dbReference type="CDD" id="cd03495">
    <property type="entry name" value="SQR_TypeC_SdhD_like"/>
    <property type="match status" value="1"/>
</dbReference>
<keyword evidence="8" id="KW-0816">Tricarboxylic acid cycle</keyword>
<evidence type="ECO:0000256" key="1">
    <source>
        <dbReference type="ARBA" id="ARBA00001971"/>
    </source>
</evidence>
<dbReference type="SUPFAM" id="SSF81343">
    <property type="entry name" value="Fumarate reductase respiratory complex transmembrane subunits"/>
    <property type="match status" value="1"/>
</dbReference>
<feature type="transmembrane region" description="Helical" evidence="16">
    <location>
        <begin position="24"/>
        <end position="46"/>
    </location>
</feature>
<evidence type="ECO:0000256" key="11">
    <source>
        <dbReference type="ARBA" id="ARBA00022723"/>
    </source>
</evidence>
<dbReference type="EMBL" id="DMAI01000087">
    <property type="protein sequence ID" value="HAE46832.1"/>
    <property type="molecule type" value="Genomic_DNA"/>
</dbReference>
<evidence type="ECO:0000256" key="14">
    <source>
        <dbReference type="ARBA" id="ARBA00023004"/>
    </source>
</evidence>
<comment type="subunit">
    <text evidence="5">Part of an enzyme complex containing four subunits: a flavoprotein, an iron-sulfur protein, plus two membrane-anchoring proteins, SdhC and SdhD.</text>
</comment>
<evidence type="ECO:0000256" key="10">
    <source>
        <dbReference type="ARBA" id="ARBA00022692"/>
    </source>
</evidence>
<keyword evidence="7" id="KW-0813">Transport</keyword>
<evidence type="ECO:0000256" key="12">
    <source>
        <dbReference type="ARBA" id="ARBA00022982"/>
    </source>
</evidence>
<dbReference type="OrthoDB" id="9809280at2"/>
<keyword evidence="9" id="KW-0349">Heme</keyword>
<protein>
    <recommendedName>
        <fullName evidence="6">Succinate dehydrogenase hydrophobic membrane anchor subunit</fullName>
    </recommendedName>
</protein>
<evidence type="ECO:0000256" key="2">
    <source>
        <dbReference type="ARBA" id="ARBA00004050"/>
    </source>
</evidence>
<dbReference type="GO" id="GO:0020037">
    <property type="term" value="F:heme binding"/>
    <property type="evidence" value="ECO:0007669"/>
    <property type="project" value="InterPro"/>
</dbReference>
<dbReference type="AlphaFoldDB" id="A0A162JJ21"/>
<dbReference type="GO" id="GO:0006099">
    <property type="term" value="P:tricarboxylic acid cycle"/>
    <property type="evidence" value="ECO:0007669"/>
    <property type="project" value="UniProtKB-UniPathway"/>
</dbReference>
<keyword evidence="14" id="KW-0408">Iron</keyword>
<accession>A0A162JJ21</accession>
<comment type="pathway">
    <text evidence="4">Carbohydrate metabolism; tricarboxylic acid cycle.</text>
</comment>
<feature type="transmembrane region" description="Helical" evidence="16">
    <location>
        <begin position="58"/>
        <end position="78"/>
    </location>
</feature>
<comment type="cofactor">
    <cofactor evidence="1">
        <name>heme</name>
        <dbReference type="ChEBI" id="CHEBI:30413"/>
    </cofactor>
</comment>
<evidence type="ECO:0000313" key="18">
    <source>
        <dbReference type="EMBL" id="KYO49295.1"/>
    </source>
</evidence>
<dbReference type="InterPro" id="IPR014312">
    <property type="entry name" value="Succ_DH_anchor"/>
</dbReference>
<proteinExistence type="predicted"/>
<keyword evidence="12" id="KW-0249">Electron transport</keyword>
<dbReference type="Pfam" id="PF01127">
    <property type="entry name" value="Sdh_cyt"/>
    <property type="match status" value="1"/>
</dbReference>
<reference evidence="18 19" key="1">
    <citation type="submission" date="2015-12" db="EMBL/GenBank/DDBJ databases">
        <title>Genome sequence of Tistrella mobilis MCCC 1A02139.</title>
        <authorList>
            <person name="Lu L."/>
            <person name="Lai Q."/>
            <person name="Shao Z."/>
            <person name="Qian P."/>
        </authorList>
    </citation>
    <scope>NUCLEOTIDE SEQUENCE [LARGE SCALE GENOMIC DNA]</scope>
    <source>
        <strain evidence="18 19">MCCC 1A02139</strain>
    </source>
</reference>
<dbReference type="GeneID" id="97244072"/>
<dbReference type="InterPro" id="IPR000701">
    <property type="entry name" value="SuccDH_FuR_B_TM-su"/>
</dbReference>
<dbReference type="EMBL" id="LPZR01000229">
    <property type="protein sequence ID" value="KYO49295.1"/>
    <property type="molecule type" value="Genomic_DNA"/>
</dbReference>
<evidence type="ECO:0000313" key="17">
    <source>
        <dbReference type="EMBL" id="HAE46832.1"/>
    </source>
</evidence>
<dbReference type="Proteomes" id="UP000257706">
    <property type="component" value="Unassembled WGS sequence"/>
</dbReference>
<evidence type="ECO:0000256" key="9">
    <source>
        <dbReference type="ARBA" id="ARBA00022617"/>
    </source>
</evidence>
<keyword evidence="10 16" id="KW-0812">Transmembrane</keyword>
<evidence type="ECO:0000256" key="16">
    <source>
        <dbReference type="SAM" id="Phobius"/>
    </source>
</evidence>
<reference evidence="17 20" key="2">
    <citation type="journal article" date="2018" name="Nat. Biotechnol.">
        <title>A standardized bacterial taxonomy based on genome phylogeny substantially revises the tree of life.</title>
        <authorList>
            <person name="Parks D.H."/>
            <person name="Chuvochina M."/>
            <person name="Waite D.W."/>
            <person name="Rinke C."/>
            <person name="Skarshewski A."/>
            <person name="Chaumeil P.A."/>
            <person name="Hugenholtz P."/>
        </authorList>
    </citation>
    <scope>NUCLEOTIDE SEQUENCE [LARGE SCALE GENOMIC DNA]</scope>
    <source>
        <strain evidence="17">UBA8739</strain>
    </source>
</reference>
<gene>
    <name evidence="17" type="primary">sdhD</name>
    <name evidence="18" type="ORF">AUP44_17995</name>
    <name evidence="17" type="ORF">DCK97_05375</name>
</gene>
<evidence type="ECO:0000256" key="5">
    <source>
        <dbReference type="ARBA" id="ARBA00011558"/>
    </source>
</evidence>
<evidence type="ECO:0000256" key="13">
    <source>
        <dbReference type="ARBA" id="ARBA00022989"/>
    </source>
</evidence>
<keyword evidence="13 16" id="KW-1133">Transmembrane helix</keyword>
<keyword evidence="11" id="KW-0479">Metal-binding</keyword>
<comment type="subcellular location">
    <subcellularLocation>
        <location evidence="3">Membrane</location>
        <topology evidence="3">Multi-pass membrane protein</topology>
    </subcellularLocation>
</comment>
<evidence type="ECO:0000313" key="19">
    <source>
        <dbReference type="Proteomes" id="UP000075787"/>
    </source>
</evidence>